<dbReference type="Pfam" id="PF24626">
    <property type="entry name" value="SH3_Tf2-1"/>
    <property type="match status" value="1"/>
</dbReference>
<comment type="caution">
    <text evidence="3">The sequence shown here is derived from an EMBL/GenBank/DDBJ whole genome shotgun (WGS) entry which is preliminary data.</text>
</comment>
<feature type="domain" description="Tf2-1-like SH3-like" evidence="2">
    <location>
        <begin position="25"/>
        <end position="83"/>
    </location>
</feature>
<feature type="region of interest" description="Disordered" evidence="1">
    <location>
        <begin position="259"/>
        <end position="309"/>
    </location>
</feature>
<dbReference type="Proteomes" id="UP000257109">
    <property type="component" value="Unassembled WGS sequence"/>
</dbReference>
<evidence type="ECO:0000259" key="2">
    <source>
        <dbReference type="Pfam" id="PF24626"/>
    </source>
</evidence>
<reference evidence="3" key="1">
    <citation type="submission" date="2018-05" db="EMBL/GenBank/DDBJ databases">
        <title>Draft genome of Mucuna pruriens seed.</title>
        <authorList>
            <person name="Nnadi N.E."/>
            <person name="Vos R."/>
            <person name="Hasami M.H."/>
            <person name="Devisetty U.K."/>
            <person name="Aguiy J.C."/>
        </authorList>
    </citation>
    <scope>NUCLEOTIDE SEQUENCE [LARGE SCALE GENOMIC DNA]</scope>
    <source>
        <strain evidence="3">JCA_2017</strain>
    </source>
</reference>
<feature type="compositionally biased region" description="Polar residues" evidence="1">
    <location>
        <begin position="259"/>
        <end position="271"/>
    </location>
</feature>
<feature type="non-terminal residue" evidence="3">
    <location>
        <position position="1"/>
    </location>
</feature>
<evidence type="ECO:0000313" key="4">
    <source>
        <dbReference type="Proteomes" id="UP000257109"/>
    </source>
</evidence>
<sequence>MEKKGEKYKKNVNKGRKEVSFKEKDLMWVHLRKERFPHLRKSKLLPRGDDPFKIIKKLNDNAYKVDIPQEFEGSNAFDVIDLNLCCRYASTKFKDKFSSRRGERCRYRFPQLGDKKDEDAFTPQGFMARGRHKRMQEELGFTECCRTSYLIRIRDLHPVFGRGFGNKIDVEFSISLVDGWRAYVFDHLRCGDEVLSLVEFTYNNNFHASINMAPFDALMGRNVGHRCVGIKEEKDQRLKKLRGKDITLVCLCGTKQQENPLGRASQPNKSTSAKEEMSRPGKTHLSQVQLQGPRHSRQHMRREKQGALHRTKRITHTSLSLLFHILGGAWCFSKAPRRLRRYRSRVWEAGATQNPPFTFSQISRSQEPEPMENNDRTLKELAMLDVVYQSWCIQYPQLEPTQSY</sequence>
<proteinExistence type="predicted"/>
<dbReference type="EMBL" id="QJKJ01003151">
    <property type="protein sequence ID" value="RDX99734.1"/>
    <property type="molecule type" value="Genomic_DNA"/>
</dbReference>
<dbReference type="AlphaFoldDB" id="A0A371HAE5"/>
<protein>
    <recommendedName>
        <fullName evidence="2">Tf2-1-like SH3-like domain-containing protein</fullName>
    </recommendedName>
</protein>
<accession>A0A371HAE5</accession>
<dbReference type="OrthoDB" id="909585at2759"/>
<keyword evidence="4" id="KW-1185">Reference proteome</keyword>
<evidence type="ECO:0000256" key="1">
    <source>
        <dbReference type="SAM" id="MobiDB-lite"/>
    </source>
</evidence>
<evidence type="ECO:0000313" key="3">
    <source>
        <dbReference type="EMBL" id="RDX99734.1"/>
    </source>
</evidence>
<gene>
    <name evidence="3" type="ORF">CR513_17178</name>
</gene>
<organism evidence="3 4">
    <name type="scientific">Mucuna pruriens</name>
    <name type="common">Velvet bean</name>
    <name type="synonym">Dolichos pruriens</name>
    <dbReference type="NCBI Taxonomy" id="157652"/>
    <lineage>
        <taxon>Eukaryota</taxon>
        <taxon>Viridiplantae</taxon>
        <taxon>Streptophyta</taxon>
        <taxon>Embryophyta</taxon>
        <taxon>Tracheophyta</taxon>
        <taxon>Spermatophyta</taxon>
        <taxon>Magnoliopsida</taxon>
        <taxon>eudicotyledons</taxon>
        <taxon>Gunneridae</taxon>
        <taxon>Pentapetalae</taxon>
        <taxon>rosids</taxon>
        <taxon>fabids</taxon>
        <taxon>Fabales</taxon>
        <taxon>Fabaceae</taxon>
        <taxon>Papilionoideae</taxon>
        <taxon>50 kb inversion clade</taxon>
        <taxon>NPAAA clade</taxon>
        <taxon>indigoferoid/millettioid clade</taxon>
        <taxon>Phaseoleae</taxon>
        <taxon>Mucuna</taxon>
    </lineage>
</organism>
<feature type="compositionally biased region" description="Basic residues" evidence="1">
    <location>
        <begin position="294"/>
        <end position="309"/>
    </location>
</feature>
<name>A0A371HAE5_MUCPR</name>
<dbReference type="InterPro" id="IPR056924">
    <property type="entry name" value="SH3_Tf2-1"/>
</dbReference>